<evidence type="ECO:0000256" key="1">
    <source>
        <dbReference type="PIRSR" id="PIRSR021331-1"/>
    </source>
</evidence>
<dbReference type="SUPFAM" id="SSF89957">
    <property type="entry name" value="MTH1187/YkoF-like"/>
    <property type="match status" value="1"/>
</dbReference>
<proteinExistence type="predicted"/>
<dbReference type="GO" id="GO:0030975">
    <property type="term" value="F:thiamine binding"/>
    <property type="evidence" value="ECO:0007669"/>
    <property type="project" value="InterPro"/>
</dbReference>
<dbReference type="InterPro" id="IPR015835">
    <property type="entry name" value="HMP/thiamine-bd"/>
</dbReference>
<dbReference type="EMBL" id="NPKH01000020">
    <property type="protein sequence ID" value="PAP94909.1"/>
    <property type="molecule type" value="Genomic_DNA"/>
</dbReference>
<feature type="binding site" evidence="1">
    <location>
        <position position="9"/>
    </location>
    <ligand>
        <name>thiamine</name>
        <dbReference type="ChEBI" id="CHEBI:18385"/>
    </ligand>
</feature>
<accession>A0A271KIT4</accession>
<protein>
    <submittedName>
        <fullName evidence="3">HMP/thiamine-binding protein</fullName>
    </submittedName>
</protein>
<dbReference type="PIRSF" id="PIRSF021331">
    <property type="entry name" value="YkoF"/>
    <property type="match status" value="1"/>
</dbReference>
<reference evidence="3 4" key="1">
    <citation type="submission" date="2017-08" db="EMBL/GenBank/DDBJ databases">
        <title>Mesorhizobium wenxinae sp. nov., a novel rhizobial species isolated from root nodules of chickpea (Cicer arietinum L.).</title>
        <authorList>
            <person name="Zhang J."/>
        </authorList>
    </citation>
    <scope>NUCLEOTIDE SEQUENCE [LARGE SCALE GENOMIC DNA]</scope>
    <source>
        <strain evidence="4">WYCCWR 10019</strain>
    </source>
</reference>
<name>A0A271KIT4_9HYPH</name>
<sequence length="202" mass="21492">MFSGAQISLYPMCDDFVGVILKAISAMDFYRPNFRIETDDISTLIVGPPEQLFPAIRDLFASAAASGVHCVLSATVSRGCPGEPDDPICTPISGSSHELSLAERIGAARAHVDGAKKLGQEVAAQFSLYPLGEGHHMDEIYGCIDFLKASGVFDRSKNFCTKLRGDAGPVFATLSEAFLRFGAPQGHVALDLTVSANSPSPR</sequence>
<feature type="domain" description="Thiamin/hydroxymethyl pyrimidine-binding YkoF putative" evidence="2">
    <location>
        <begin position="4"/>
        <end position="83"/>
    </location>
</feature>
<evidence type="ECO:0000313" key="4">
    <source>
        <dbReference type="Proteomes" id="UP000215931"/>
    </source>
</evidence>
<dbReference type="AlphaFoldDB" id="A0A271KIT4"/>
<evidence type="ECO:0000259" key="2">
    <source>
        <dbReference type="Pfam" id="PF07615"/>
    </source>
</evidence>
<dbReference type="Proteomes" id="UP000215931">
    <property type="component" value="Unassembled WGS sequence"/>
</dbReference>
<feature type="binding site" evidence="1">
    <location>
        <position position="43"/>
    </location>
    <ligand>
        <name>thiamine</name>
        <dbReference type="ChEBI" id="CHEBI:18385"/>
    </ligand>
</feature>
<evidence type="ECO:0000313" key="3">
    <source>
        <dbReference type="EMBL" id="PAP94909.1"/>
    </source>
</evidence>
<dbReference type="Gene3D" id="3.30.70.930">
    <property type="match status" value="2"/>
</dbReference>
<dbReference type="InterPro" id="IPR011522">
    <property type="entry name" value="Thiamin/HMP-bd_put_YkoF"/>
</dbReference>
<dbReference type="OrthoDB" id="7767286at2"/>
<comment type="caution">
    <text evidence="3">The sequence shown here is derived from an EMBL/GenBank/DDBJ whole genome shotgun (WGS) entry which is preliminary data.</text>
</comment>
<feature type="domain" description="Thiamin/hydroxymethyl pyrimidine-binding YkoF putative" evidence="2">
    <location>
        <begin position="122"/>
        <end position="200"/>
    </location>
</feature>
<keyword evidence="4" id="KW-1185">Reference proteome</keyword>
<dbReference type="Pfam" id="PF07615">
    <property type="entry name" value="Ykof"/>
    <property type="match status" value="2"/>
</dbReference>
<gene>
    <name evidence="3" type="ORF">CIT31_12375</name>
</gene>
<organism evidence="3 4">
    <name type="scientific">Mesorhizobium wenxiniae</name>
    <dbReference type="NCBI Taxonomy" id="2014805"/>
    <lineage>
        <taxon>Bacteria</taxon>
        <taxon>Pseudomonadati</taxon>
        <taxon>Pseudomonadota</taxon>
        <taxon>Alphaproteobacteria</taxon>
        <taxon>Hyphomicrobiales</taxon>
        <taxon>Phyllobacteriaceae</taxon>
        <taxon>Mesorhizobium</taxon>
    </lineage>
</organism>
<dbReference type="RefSeq" id="WP_095518812.1">
    <property type="nucleotide sequence ID" value="NZ_NPKH01000020.1"/>
</dbReference>
<dbReference type="InterPro" id="IPR029756">
    <property type="entry name" value="MTH1187/YkoF-like"/>
</dbReference>